<sequence length="187" mass="21457">MLDMIIFRITGIMSESFTIQISSNLVKHLIDDGEKLEKKTKKSKPKTPKSPQRPRTVPSKQLSDDSETLQGAKWPLQPPLYLPIQPPQQNVELDTIRSVLKESEKVVERLQKQEENMLKEVTQRAKELHEKEFKLPNSRPMPCLDEKDACLKCYKENLDDPLKCASLVDGFADCARRVRQQLGAMNN</sequence>
<feature type="compositionally biased region" description="Basic residues" evidence="2">
    <location>
        <begin position="38"/>
        <end position="47"/>
    </location>
</feature>
<dbReference type="PROSITE" id="PS51808">
    <property type="entry name" value="CHCH"/>
    <property type="match status" value="1"/>
</dbReference>
<feature type="region of interest" description="Disordered" evidence="2">
    <location>
        <begin position="36"/>
        <end position="70"/>
    </location>
</feature>
<accession>A0ABD3S109</accession>
<evidence type="ECO:0000256" key="2">
    <source>
        <dbReference type="SAM" id="MobiDB-lite"/>
    </source>
</evidence>
<protein>
    <submittedName>
        <fullName evidence="3">Uncharacterized protein</fullName>
    </submittedName>
</protein>
<gene>
    <name evidence="3" type="ORF">ACJIZ3_004088</name>
</gene>
<feature type="coiled-coil region" evidence="1">
    <location>
        <begin position="93"/>
        <end position="131"/>
    </location>
</feature>
<reference evidence="3 4" key="1">
    <citation type="submission" date="2024-12" db="EMBL/GenBank/DDBJ databases">
        <title>The unique morphological basis and parallel evolutionary history of personate flowers in Penstemon.</title>
        <authorList>
            <person name="Depatie T.H."/>
            <person name="Wessinger C.A."/>
        </authorList>
    </citation>
    <scope>NUCLEOTIDE SEQUENCE [LARGE SCALE GENOMIC DNA]</scope>
    <source>
        <strain evidence="3">WTNN_2</strain>
        <tissue evidence="3">Leaf</tissue>
    </source>
</reference>
<dbReference type="Proteomes" id="UP001634393">
    <property type="component" value="Unassembled WGS sequence"/>
</dbReference>
<dbReference type="EMBL" id="JBJXBP010000007">
    <property type="protein sequence ID" value="KAL3818183.1"/>
    <property type="molecule type" value="Genomic_DNA"/>
</dbReference>
<name>A0ABD3S109_9LAMI</name>
<proteinExistence type="predicted"/>
<dbReference type="AlphaFoldDB" id="A0ABD3S109"/>
<comment type="caution">
    <text evidence="3">The sequence shown here is derived from an EMBL/GenBank/DDBJ whole genome shotgun (WGS) entry which is preliminary data.</text>
</comment>
<organism evidence="3 4">
    <name type="scientific">Penstemon smallii</name>
    <dbReference type="NCBI Taxonomy" id="265156"/>
    <lineage>
        <taxon>Eukaryota</taxon>
        <taxon>Viridiplantae</taxon>
        <taxon>Streptophyta</taxon>
        <taxon>Embryophyta</taxon>
        <taxon>Tracheophyta</taxon>
        <taxon>Spermatophyta</taxon>
        <taxon>Magnoliopsida</taxon>
        <taxon>eudicotyledons</taxon>
        <taxon>Gunneridae</taxon>
        <taxon>Pentapetalae</taxon>
        <taxon>asterids</taxon>
        <taxon>lamiids</taxon>
        <taxon>Lamiales</taxon>
        <taxon>Plantaginaceae</taxon>
        <taxon>Cheloneae</taxon>
        <taxon>Penstemon</taxon>
    </lineage>
</organism>
<evidence type="ECO:0000313" key="4">
    <source>
        <dbReference type="Proteomes" id="UP001634393"/>
    </source>
</evidence>
<keyword evidence="4" id="KW-1185">Reference proteome</keyword>
<dbReference type="PANTHER" id="PTHR47587:SF2">
    <property type="entry name" value="OS05G0103500 PROTEIN"/>
    <property type="match status" value="1"/>
</dbReference>
<keyword evidence="1" id="KW-0175">Coiled coil</keyword>
<evidence type="ECO:0000313" key="3">
    <source>
        <dbReference type="EMBL" id="KAL3818183.1"/>
    </source>
</evidence>
<evidence type="ECO:0000256" key="1">
    <source>
        <dbReference type="SAM" id="Coils"/>
    </source>
</evidence>
<dbReference type="PANTHER" id="PTHR47587">
    <property type="entry name" value="OS05G0103500 PROTEIN"/>
    <property type="match status" value="1"/>
</dbReference>